<feature type="domain" description="DUF6536" evidence="3">
    <location>
        <begin position="100"/>
        <end position="251"/>
    </location>
</feature>
<evidence type="ECO:0000313" key="5">
    <source>
        <dbReference type="Proteomes" id="UP000799437"/>
    </source>
</evidence>
<feature type="transmembrane region" description="Helical" evidence="2">
    <location>
        <begin position="679"/>
        <end position="701"/>
    </location>
</feature>
<dbReference type="PANTHER" id="PTHR35395:SF1">
    <property type="entry name" value="DUF6536 DOMAIN-CONTAINING PROTEIN"/>
    <property type="match status" value="1"/>
</dbReference>
<evidence type="ECO:0000313" key="4">
    <source>
        <dbReference type="EMBL" id="KAF2757424.1"/>
    </source>
</evidence>
<feature type="transmembrane region" description="Helical" evidence="2">
    <location>
        <begin position="98"/>
        <end position="125"/>
    </location>
</feature>
<proteinExistence type="predicted"/>
<feature type="region of interest" description="Disordered" evidence="1">
    <location>
        <begin position="66"/>
        <end position="87"/>
    </location>
</feature>
<dbReference type="Proteomes" id="UP000799437">
    <property type="component" value="Unassembled WGS sequence"/>
</dbReference>
<dbReference type="EMBL" id="ML996573">
    <property type="protein sequence ID" value="KAF2757424.1"/>
    <property type="molecule type" value="Genomic_DNA"/>
</dbReference>
<dbReference type="RefSeq" id="XP_033599875.1">
    <property type="nucleotide sequence ID" value="XM_033741311.1"/>
</dbReference>
<feature type="transmembrane region" description="Helical" evidence="2">
    <location>
        <begin position="491"/>
        <end position="510"/>
    </location>
</feature>
<evidence type="ECO:0000259" key="3">
    <source>
        <dbReference type="Pfam" id="PF20163"/>
    </source>
</evidence>
<accession>A0A6A6W5X1</accession>
<dbReference type="InterPro" id="IPR046623">
    <property type="entry name" value="DUF6536"/>
</dbReference>
<feature type="transmembrane region" description="Helical" evidence="2">
    <location>
        <begin position="402"/>
        <end position="426"/>
    </location>
</feature>
<dbReference type="OrthoDB" id="5429634at2759"/>
<dbReference type="Pfam" id="PF20163">
    <property type="entry name" value="DUF6536"/>
    <property type="match status" value="1"/>
</dbReference>
<sequence>MSRRDVWSPQGYHRLDDVTEQHALQLPAPSITSSKPSLYGSSIYTNDEDTMYIPLRDITAHGDHGTDMLDSGLKPSSSTPQPPSRHGRFMRWWNRQFLGWRAGAMSCAVGSSVVFVVNLVVTIWATAKYDVVEGRSTLFNGSCDKMRPLNTFLHLLINILSTVLLSSSNYCMQCLSAPTRAEIDSAHAKGVWLDIGVPSFRNLRHISPLRTILWVALGFSSLPLHLFYNSAVYSSIAANEYSIYTVSEAFLNPPADNQTWVLDHVNLYEADLLNLHRMIKEGSPNVEALSRDDCIRAYAQDFVTNRASLIMPATDYNSSTEIEVICHSSSAVVGEYQVDPYGWICNQQNVRYSTCSSYPVYDDPCRDRISGIYTNSSGWRPFYYDINECYSEKTNEYCKIQFSLILAIVVIILNALKASIMFYLAYGVKENPLMTMGDGVASFLSSEDMFSRDMCLTSKTDITNSKYIWHTGPRRFQLLHRRWYTAASVKRWIACMSMFSFAFALVTFLFDFGRRAITGPSDIGSLAKLGLGEINPMTMISWEIPSSGASGLLANVLVANAAQPILSFMYFTYNGLFTSMFLSQEWNSYARVRKSLRVSTVPRGAQRDTYFLQLPYRIALPLMGASGFLHWLVSQSIFLVNVETYSYASQQVSGGNTTSSQDASSAQQLPVDNFMSCGYSPLAIVLVICATGLLIVGILAVGAKKFRVAMPVAASCSIAIAAACHPEKNTDRREDWTGEVMWGVMGKGHLGFSSREVGVPVEGDMYE</sequence>
<dbReference type="GeneID" id="54482365"/>
<gene>
    <name evidence="4" type="ORF">EJ05DRAFT_389189</name>
</gene>
<feature type="transmembrane region" description="Helical" evidence="2">
    <location>
        <begin position="614"/>
        <end position="633"/>
    </location>
</feature>
<keyword evidence="2" id="KW-1133">Transmembrane helix</keyword>
<evidence type="ECO:0000256" key="1">
    <source>
        <dbReference type="SAM" id="MobiDB-lite"/>
    </source>
</evidence>
<dbReference type="AlphaFoldDB" id="A0A6A6W5X1"/>
<evidence type="ECO:0000256" key="2">
    <source>
        <dbReference type="SAM" id="Phobius"/>
    </source>
</evidence>
<keyword evidence="2" id="KW-0472">Membrane</keyword>
<organism evidence="4 5">
    <name type="scientific">Pseudovirgaria hyperparasitica</name>
    <dbReference type="NCBI Taxonomy" id="470096"/>
    <lineage>
        <taxon>Eukaryota</taxon>
        <taxon>Fungi</taxon>
        <taxon>Dikarya</taxon>
        <taxon>Ascomycota</taxon>
        <taxon>Pezizomycotina</taxon>
        <taxon>Dothideomycetes</taxon>
        <taxon>Dothideomycetes incertae sedis</taxon>
        <taxon>Acrospermales</taxon>
        <taxon>Acrospermaceae</taxon>
        <taxon>Pseudovirgaria</taxon>
    </lineage>
</organism>
<name>A0A6A6W5X1_9PEZI</name>
<reference evidence="4" key="1">
    <citation type="journal article" date="2020" name="Stud. Mycol.">
        <title>101 Dothideomycetes genomes: a test case for predicting lifestyles and emergence of pathogens.</title>
        <authorList>
            <person name="Haridas S."/>
            <person name="Albert R."/>
            <person name="Binder M."/>
            <person name="Bloem J."/>
            <person name="Labutti K."/>
            <person name="Salamov A."/>
            <person name="Andreopoulos B."/>
            <person name="Baker S."/>
            <person name="Barry K."/>
            <person name="Bills G."/>
            <person name="Bluhm B."/>
            <person name="Cannon C."/>
            <person name="Castanera R."/>
            <person name="Culley D."/>
            <person name="Daum C."/>
            <person name="Ezra D."/>
            <person name="Gonzalez J."/>
            <person name="Henrissat B."/>
            <person name="Kuo A."/>
            <person name="Liang C."/>
            <person name="Lipzen A."/>
            <person name="Lutzoni F."/>
            <person name="Magnuson J."/>
            <person name="Mondo S."/>
            <person name="Nolan M."/>
            <person name="Ohm R."/>
            <person name="Pangilinan J."/>
            <person name="Park H.-J."/>
            <person name="Ramirez L."/>
            <person name="Alfaro M."/>
            <person name="Sun H."/>
            <person name="Tritt A."/>
            <person name="Yoshinaga Y."/>
            <person name="Zwiers L.-H."/>
            <person name="Turgeon B."/>
            <person name="Goodwin S."/>
            <person name="Spatafora J."/>
            <person name="Crous P."/>
            <person name="Grigoriev I."/>
        </authorList>
    </citation>
    <scope>NUCLEOTIDE SEQUENCE</scope>
    <source>
        <strain evidence="4">CBS 121739</strain>
    </source>
</reference>
<keyword evidence="2" id="KW-0812">Transmembrane</keyword>
<protein>
    <recommendedName>
        <fullName evidence="3">DUF6536 domain-containing protein</fullName>
    </recommendedName>
</protein>
<dbReference type="PANTHER" id="PTHR35395">
    <property type="entry name" value="DUF6536 DOMAIN-CONTAINING PROTEIN"/>
    <property type="match status" value="1"/>
</dbReference>
<keyword evidence="5" id="KW-1185">Reference proteome</keyword>
<feature type="transmembrane region" description="Helical" evidence="2">
    <location>
        <begin position="552"/>
        <end position="573"/>
    </location>
</feature>